<protein>
    <submittedName>
        <fullName evidence="1">Uncharacterized protein</fullName>
    </submittedName>
</protein>
<evidence type="ECO:0000313" key="1">
    <source>
        <dbReference type="EMBL" id="JAD28457.1"/>
    </source>
</evidence>
<accession>A0A0A8Z0S7</accession>
<name>A0A0A8Z0S7_ARUDO</name>
<proteinExistence type="predicted"/>
<dbReference type="EMBL" id="GBRH01269438">
    <property type="protein sequence ID" value="JAD28457.1"/>
    <property type="molecule type" value="Transcribed_RNA"/>
</dbReference>
<reference evidence="1" key="2">
    <citation type="journal article" date="2015" name="Data Brief">
        <title>Shoot transcriptome of the giant reed, Arundo donax.</title>
        <authorList>
            <person name="Barrero R.A."/>
            <person name="Guerrero F.D."/>
            <person name="Moolhuijzen P."/>
            <person name="Goolsby J.A."/>
            <person name="Tidwell J."/>
            <person name="Bellgard S.E."/>
            <person name="Bellgard M.I."/>
        </authorList>
    </citation>
    <scope>NUCLEOTIDE SEQUENCE</scope>
    <source>
        <tissue evidence="1">Shoot tissue taken approximately 20 cm above the soil surface</tissue>
    </source>
</reference>
<sequence>MRRFFSPAL</sequence>
<organism evidence="1">
    <name type="scientific">Arundo donax</name>
    <name type="common">Giant reed</name>
    <name type="synonym">Donax arundinaceus</name>
    <dbReference type="NCBI Taxonomy" id="35708"/>
    <lineage>
        <taxon>Eukaryota</taxon>
        <taxon>Viridiplantae</taxon>
        <taxon>Streptophyta</taxon>
        <taxon>Embryophyta</taxon>
        <taxon>Tracheophyta</taxon>
        <taxon>Spermatophyta</taxon>
        <taxon>Magnoliopsida</taxon>
        <taxon>Liliopsida</taxon>
        <taxon>Poales</taxon>
        <taxon>Poaceae</taxon>
        <taxon>PACMAD clade</taxon>
        <taxon>Arundinoideae</taxon>
        <taxon>Arundineae</taxon>
        <taxon>Arundo</taxon>
    </lineage>
</organism>
<reference evidence="1" key="1">
    <citation type="submission" date="2014-09" db="EMBL/GenBank/DDBJ databases">
        <authorList>
            <person name="Magalhaes I.L.F."/>
            <person name="Oliveira U."/>
            <person name="Santos F.R."/>
            <person name="Vidigal T.H.D.A."/>
            <person name="Brescovit A.D."/>
            <person name="Santos A.J."/>
        </authorList>
    </citation>
    <scope>NUCLEOTIDE SEQUENCE</scope>
    <source>
        <tissue evidence="1">Shoot tissue taken approximately 20 cm above the soil surface</tissue>
    </source>
</reference>